<evidence type="ECO:0000313" key="2">
    <source>
        <dbReference type="EMBL" id="RWS22651.1"/>
    </source>
</evidence>
<dbReference type="SUPFAM" id="SSF52833">
    <property type="entry name" value="Thioredoxin-like"/>
    <property type="match status" value="1"/>
</dbReference>
<keyword evidence="3" id="KW-1185">Reference proteome</keyword>
<comment type="caution">
    <text evidence="2">The sequence shown here is derived from an EMBL/GenBank/DDBJ whole genome shotgun (WGS) entry which is preliminary data.</text>
</comment>
<dbReference type="EMBL" id="NCKV01008232">
    <property type="protein sequence ID" value="RWS22651.1"/>
    <property type="molecule type" value="Genomic_DNA"/>
</dbReference>
<dbReference type="InterPro" id="IPR036249">
    <property type="entry name" value="Thioredoxin-like_sf"/>
</dbReference>
<dbReference type="Pfam" id="PF10262">
    <property type="entry name" value="Rdx"/>
    <property type="match status" value="1"/>
</dbReference>
<keyword evidence="1" id="KW-0676">Redox-active center</keyword>
<gene>
    <name evidence="2" type="ORF">B4U80_13519</name>
</gene>
<name>A0A443S594_9ACAR</name>
<evidence type="ECO:0000256" key="1">
    <source>
        <dbReference type="ARBA" id="ARBA00023284"/>
    </source>
</evidence>
<dbReference type="InterPro" id="IPR011893">
    <property type="entry name" value="Selenoprotein_Rdx-typ"/>
</dbReference>
<dbReference type="Proteomes" id="UP000288716">
    <property type="component" value="Unassembled WGS sequence"/>
</dbReference>
<dbReference type="Gene3D" id="3.40.30.10">
    <property type="entry name" value="Glutaredoxin"/>
    <property type="match status" value="1"/>
</dbReference>
<sequence>MPAKVQISRCKTCQGILAKTNELNDAIKKKCPTATVEIVDGPTGSFDVKINGAMVYTKPKDGQIPIDEILKKVEEANKK</sequence>
<protein>
    <submittedName>
        <fullName evidence="2">Migration and invasion enhancer 1-like protein</fullName>
    </submittedName>
</protein>
<accession>A0A443S594</accession>
<proteinExistence type="predicted"/>
<organism evidence="2 3">
    <name type="scientific">Leptotrombidium deliense</name>
    <dbReference type="NCBI Taxonomy" id="299467"/>
    <lineage>
        <taxon>Eukaryota</taxon>
        <taxon>Metazoa</taxon>
        <taxon>Ecdysozoa</taxon>
        <taxon>Arthropoda</taxon>
        <taxon>Chelicerata</taxon>
        <taxon>Arachnida</taxon>
        <taxon>Acari</taxon>
        <taxon>Acariformes</taxon>
        <taxon>Trombidiformes</taxon>
        <taxon>Prostigmata</taxon>
        <taxon>Anystina</taxon>
        <taxon>Parasitengona</taxon>
        <taxon>Trombiculoidea</taxon>
        <taxon>Trombiculidae</taxon>
        <taxon>Leptotrombidium</taxon>
    </lineage>
</organism>
<dbReference type="AlphaFoldDB" id="A0A443S594"/>
<dbReference type="OrthoDB" id="5962009at2759"/>
<dbReference type="VEuPathDB" id="VectorBase:LDEU009389"/>
<evidence type="ECO:0000313" key="3">
    <source>
        <dbReference type="Proteomes" id="UP000288716"/>
    </source>
</evidence>
<reference evidence="2 3" key="1">
    <citation type="journal article" date="2018" name="Gigascience">
        <title>Genomes of trombidid mites reveal novel predicted allergens and laterally-transferred genes associated with secondary metabolism.</title>
        <authorList>
            <person name="Dong X."/>
            <person name="Chaisiri K."/>
            <person name="Xia D."/>
            <person name="Armstrong S.D."/>
            <person name="Fang Y."/>
            <person name="Donnelly M.J."/>
            <person name="Kadowaki T."/>
            <person name="McGarry J.W."/>
            <person name="Darby A.C."/>
            <person name="Makepeace B.L."/>
        </authorList>
    </citation>
    <scope>NUCLEOTIDE SEQUENCE [LARGE SCALE GENOMIC DNA]</scope>
    <source>
        <strain evidence="2">UoL-UT</strain>
    </source>
</reference>